<name>A0ABQ2BMJ2_9BACL</name>
<reference evidence="3" key="1">
    <citation type="journal article" date="2019" name="Int. J. Syst. Evol. Microbiol.">
        <title>The Global Catalogue of Microorganisms (GCM) 10K type strain sequencing project: providing services to taxonomists for standard genome sequencing and annotation.</title>
        <authorList>
            <consortium name="The Broad Institute Genomics Platform"/>
            <consortium name="The Broad Institute Genome Sequencing Center for Infectious Disease"/>
            <person name="Wu L."/>
            <person name="Ma J."/>
        </authorList>
    </citation>
    <scope>NUCLEOTIDE SEQUENCE [LARGE SCALE GENOMIC DNA]</scope>
    <source>
        <strain evidence="3">CGMCC 1.15043</strain>
    </source>
</reference>
<feature type="region of interest" description="Disordered" evidence="1">
    <location>
        <begin position="34"/>
        <end position="138"/>
    </location>
</feature>
<feature type="compositionally biased region" description="Low complexity" evidence="1">
    <location>
        <begin position="34"/>
        <end position="63"/>
    </location>
</feature>
<keyword evidence="3" id="KW-1185">Reference proteome</keyword>
<evidence type="ECO:0000313" key="2">
    <source>
        <dbReference type="EMBL" id="GGI43193.1"/>
    </source>
</evidence>
<evidence type="ECO:0008006" key="4">
    <source>
        <dbReference type="Google" id="ProtNLM"/>
    </source>
</evidence>
<feature type="compositionally biased region" description="Low complexity" evidence="1">
    <location>
        <begin position="71"/>
        <end position="138"/>
    </location>
</feature>
<dbReference type="Proteomes" id="UP000615455">
    <property type="component" value="Unassembled WGS sequence"/>
</dbReference>
<dbReference type="RefSeq" id="WP_189006068.1">
    <property type="nucleotide sequence ID" value="NZ_BMHE01000001.1"/>
</dbReference>
<evidence type="ECO:0000313" key="3">
    <source>
        <dbReference type="Proteomes" id="UP000615455"/>
    </source>
</evidence>
<evidence type="ECO:0000256" key="1">
    <source>
        <dbReference type="SAM" id="MobiDB-lite"/>
    </source>
</evidence>
<dbReference type="EMBL" id="BMHE01000001">
    <property type="protein sequence ID" value="GGI43193.1"/>
    <property type="molecule type" value="Genomic_DNA"/>
</dbReference>
<comment type="caution">
    <text evidence="2">The sequence shown here is derived from an EMBL/GenBank/DDBJ whole genome shotgun (WGS) entry which is preliminary data.</text>
</comment>
<accession>A0ABQ2BMJ2</accession>
<protein>
    <recommendedName>
        <fullName evidence="4">Spore coat protein</fullName>
    </recommendedName>
</protein>
<sequence length="207" mass="22325">MIKTQDLKLQMDELTKQNDMVLIELEQVKKMLINGSQNSQGTQSQQPSASDGQQDQDQTQGQRQGQGQGQGQDQQSASQGQEQNSNQDSNQSQPQGQSQSGQSQGQGQSAQSQSQGQSGQGQDQSQSQGQANGSNSQQVTDLANELLKIKDLVEKLEQKTSQYVSSQSNGTLTEKDAVNLILTLMNGMVDWASEFVSSKASSNGQLQ</sequence>
<organism evidence="2 3">
    <name type="scientific">Paenibacillus marchantiophytorum</name>
    <dbReference type="NCBI Taxonomy" id="1619310"/>
    <lineage>
        <taxon>Bacteria</taxon>
        <taxon>Bacillati</taxon>
        <taxon>Bacillota</taxon>
        <taxon>Bacilli</taxon>
        <taxon>Bacillales</taxon>
        <taxon>Paenibacillaceae</taxon>
        <taxon>Paenibacillus</taxon>
    </lineage>
</organism>
<gene>
    <name evidence="2" type="ORF">GCM10008018_00830</name>
</gene>
<proteinExistence type="predicted"/>